<dbReference type="EMBL" id="JBHSAY010000003">
    <property type="protein sequence ID" value="MFC4129151.1"/>
    <property type="molecule type" value="Genomic_DNA"/>
</dbReference>
<name>A0ABV8LE27_9ACTN</name>
<feature type="compositionally biased region" description="Basic and acidic residues" evidence="1">
    <location>
        <begin position="77"/>
        <end position="92"/>
    </location>
</feature>
<dbReference type="RefSeq" id="WP_253758850.1">
    <property type="nucleotide sequence ID" value="NZ_JAMZDZ010000001.1"/>
</dbReference>
<comment type="caution">
    <text evidence="2">The sequence shown here is derived from an EMBL/GenBank/DDBJ whole genome shotgun (WGS) entry which is preliminary data.</text>
</comment>
<protein>
    <submittedName>
        <fullName evidence="2">Uncharacterized protein</fullName>
    </submittedName>
</protein>
<evidence type="ECO:0000313" key="3">
    <source>
        <dbReference type="Proteomes" id="UP001595816"/>
    </source>
</evidence>
<dbReference type="Proteomes" id="UP001595816">
    <property type="component" value="Unassembled WGS sequence"/>
</dbReference>
<organism evidence="2 3">
    <name type="scientific">Hamadaea flava</name>
    <dbReference type="NCBI Taxonomy" id="1742688"/>
    <lineage>
        <taxon>Bacteria</taxon>
        <taxon>Bacillati</taxon>
        <taxon>Actinomycetota</taxon>
        <taxon>Actinomycetes</taxon>
        <taxon>Micromonosporales</taxon>
        <taxon>Micromonosporaceae</taxon>
        <taxon>Hamadaea</taxon>
    </lineage>
</organism>
<sequence>MRFPVRLITEPFGGFDSSTFRAGTVVGDGDGFGDADGLAEADGAAVADTFASGFDGPDRQLPKAATPRIATNPALATDRRARDESTLDPRDHARSRRN</sequence>
<reference evidence="3" key="1">
    <citation type="journal article" date="2019" name="Int. J. Syst. Evol. Microbiol.">
        <title>The Global Catalogue of Microorganisms (GCM) 10K type strain sequencing project: providing services to taxonomists for standard genome sequencing and annotation.</title>
        <authorList>
            <consortium name="The Broad Institute Genomics Platform"/>
            <consortium name="The Broad Institute Genome Sequencing Center for Infectious Disease"/>
            <person name="Wu L."/>
            <person name="Ma J."/>
        </authorList>
    </citation>
    <scope>NUCLEOTIDE SEQUENCE [LARGE SCALE GENOMIC DNA]</scope>
    <source>
        <strain evidence="3">CGMCC 4.7289</strain>
    </source>
</reference>
<proteinExistence type="predicted"/>
<evidence type="ECO:0000313" key="2">
    <source>
        <dbReference type="EMBL" id="MFC4129151.1"/>
    </source>
</evidence>
<feature type="region of interest" description="Disordered" evidence="1">
    <location>
        <begin position="50"/>
        <end position="98"/>
    </location>
</feature>
<gene>
    <name evidence="2" type="ORF">ACFOZ4_00820</name>
</gene>
<keyword evidence="3" id="KW-1185">Reference proteome</keyword>
<evidence type="ECO:0000256" key="1">
    <source>
        <dbReference type="SAM" id="MobiDB-lite"/>
    </source>
</evidence>
<accession>A0ABV8LE27</accession>